<dbReference type="Proteomes" id="UP000270411">
    <property type="component" value="Plasmid unnamed1"/>
</dbReference>
<sequence>MMNYHRWICSLLLALAVFGVAGCTQSAPVEQVSVIDRAKAESDGNKALEILEAELGRTDPDTTSICGFPRICGEAFRAYRRDLYVALDARAAELAPVLATDQLLRYVRTYEMKASREAVAEQIVERAKTAEGKPGDVPLLDDAASLMAEGRSVLRNRDVAVAFFERSWLAGSTYAAKGLADLYLKSGDLDNAYLWSVRNKTPGVVWTSRIEGLSPEAIHNAEAVASNKSILSMRADKAGGPRT</sequence>
<dbReference type="OrthoDB" id="8958780at2"/>
<keyword evidence="1" id="KW-0732">Signal</keyword>
<keyword evidence="2" id="KW-0614">Plasmid</keyword>
<feature type="chain" id="PRO_5018188838" description="Lipoprotein" evidence="1">
    <location>
        <begin position="27"/>
        <end position="243"/>
    </location>
</feature>
<organism evidence="2 3">
    <name type="scientific">Cupriavidus pauculus</name>
    <dbReference type="NCBI Taxonomy" id="82633"/>
    <lineage>
        <taxon>Bacteria</taxon>
        <taxon>Pseudomonadati</taxon>
        <taxon>Pseudomonadota</taxon>
        <taxon>Betaproteobacteria</taxon>
        <taxon>Burkholderiales</taxon>
        <taxon>Burkholderiaceae</taxon>
        <taxon>Cupriavidus</taxon>
    </lineage>
</organism>
<name>A0A3G8GV53_9BURK</name>
<gene>
    <name evidence="2" type="ORF">EHF44_01105</name>
</gene>
<evidence type="ECO:0000256" key="1">
    <source>
        <dbReference type="SAM" id="SignalP"/>
    </source>
</evidence>
<dbReference type="EMBL" id="CP033968">
    <property type="protein sequence ID" value="AZG12107.1"/>
    <property type="molecule type" value="Genomic_DNA"/>
</dbReference>
<dbReference type="SUPFAM" id="SSF81901">
    <property type="entry name" value="HCP-like"/>
    <property type="match status" value="1"/>
</dbReference>
<protein>
    <recommendedName>
        <fullName evidence="4">Lipoprotein</fullName>
    </recommendedName>
</protein>
<evidence type="ECO:0008006" key="4">
    <source>
        <dbReference type="Google" id="ProtNLM"/>
    </source>
</evidence>
<proteinExistence type="predicted"/>
<dbReference type="AlphaFoldDB" id="A0A3G8GV53"/>
<reference evidence="3" key="1">
    <citation type="submission" date="2018-11" db="EMBL/GenBank/DDBJ databases">
        <title>FDA dAtabase for Regulatory Grade micrObial Sequences (FDA-ARGOS): Supporting development and validation of Infectious Disease Dx tests.</title>
        <authorList>
            <person name="Goldberg B."/>
            <person name="Campos J."/>
            <person name="Tallon L."/>
            <person name="Sadzewicz L."/>
            <person name="Zhao X."/>
            <person name="Vavikolanu K."/>
            <person name="Mehta A."/>
            <person name="Aluvathingal J."/>
            <person name="Nadendla S."/>
            <person name="Geyer C."/>
            <person name="Nandy P."/>
            <person name="Yan Y."/>
            <person name="Sichtig H."/>
        </authorList>
    </citation>
    <scope>NUCLEOTIDE SEQUENCE [LARGE SCALE GENOMIC DNA]</scope>
    <source>
        <strain evidence="3">FDAARGOS_614</strain>
        <plasmid evidence="3">unnamed1</plasmid>
    </source>
</reference>
<geneLocation type="plasmid" evidence="2">
    <name>unnamed1</name>
</geneLocation>
<evidence type="ECO:0000313" key="2">
    <source>
        <dbReference type="EMBL" id="AZG12107.1"/>
    </source>
</evidence>
<feature type="signal peptide" evidence="1">
    <location>
        <begin position="1"/>
        <end position="26"/>
    </location>
</feature>
<evidence type="ECO:0000313" key="3">
    <source>
        <dbReference type="Proteomes" id="UP000270411"/>
    </source>
</evidence>
<dbReference type="PROSITE" id="PS51257">
    <property type="entry name" value="PROKAR_LIPOPROTEIN"/>
    <property type="match status" value="1"/>
</dbReference>
<accession>A0A3G8GV53</accession>
<dbReference type="KEGG" id="cpau:EHF44_01105"/>
<dbReference type="RefSeq" id="WP_124682109.1">
    <property type="nucleotide sequence ID" value="NZ_CP033968.1"/>
</dbReference>